<dbReference type="AlphaFoldDB" id="A0A0K6I5B7"/>
<dbReference type="OrthoDB" id="8526831at2"/>
<dbReference type="InterPro" id="IPR009056">
    <property type="entry name" value="Cyt_c-like_dom"/>
</dbReference>
<evidence type="ECO:0000256" key="2">
    <source>
        <dbReference type="ARBA" id="ARBA00022617"/>
    </source>
</evidence>
<evidence type="ECO:0000313" key="11">
    <source>
        <dbReference type="Proteomes" id="UP000183649"/>
    </source>
</evidence>
<keyword evidence="4" id="KW-0249">Electron transport</keyword>
<evidence type="ECO:0000256" key="8">
    <source>
        <dbReference type="SAM" id="SignalP"/>
    </source>
</evidence>
<evidence type="ECO:0000256" key="1">
    <source>
        <dbReference type="ARBA" id="ARBA00022448"/>
    </source>
</evidence>
<feature type="compositionally biased region" description="Pro residues" evidence="7">
    <location>
        <begin position="43"/>
        <end position="52"/>
    </location>
</feature>
<dbReference type="InterPro" id="IPR036909">
    <property type="entry name" value="Cyt_c-like_dom_sf"/>
</dbReference>
<feature type="domain" description="Cytochrome c" evidence="9">
    <location>
        <begin position="50"/>
        <end position="128"/>
    </location>
</feature>
<dbReference type="PANTHER" id="PTHR33751">
    <property type="entry name" value="CBB3-TYPE CYTOCHROME C OXIDASE SUBUNIT FIXP"/>
    <property type="match status" value="1"/>
</dbReference>
<dbReference type="PROSITE" id="PS51007">
    <property type="entry name" value="CYTC"/>
    <property type="match status" value="1"/>
</dbReference>
<proteinExistence type="predicted"/>
<sequence>MRLQHLTLALIGLVFAIGLLGASGPVFASPAAAKPVVASTTPAPLPPGPKAPPSGGAMAQTCAGCHGTEGRLKAAAFMPLAGMPRAQFVQAMRDFRSGKRPSTLMGHVAQGFSDGEIDAMAGYFANVKPE</sequence>
<dbReference type="Gene3D" id="1.10.760.10">
    <property type="entry name" value="Cytochrome c-like domain"/>
    <property type="match status" value="1"/>
</dbReference>
<name>A0A0K6I5B7_9BURK</name>
<keyword evidence="11" id="KW-1185">Reference proteome</keyword>
<feature type="region of interest" description="Disordered" evidence="7">
    <location>
        <begin position="38"/>
        <end position="58"/>
    </location>
</feature>
<dbReference type="Proteomes" id="UP000183649">
    <property type="component" value="Unassembled WGS sequence"/>
</dbReference>
<keyword evidence="2 6" id="KW-0349">Heme</keyword>
<dbReference type="SUPFAM" id="SSF46626">
    <property type="entry name" value="Cytochrome c"/>
    <property type="match status" value="1"/>
</dbReference>
<organism evidence="10 11">
    <name type="scientific">Thiomonas bhubaneswarensis</name>
    <dbReference type="NCBI Taxonomy" id="339866"/>
    <lineage>
        <taxon>Bacteria</taxon>
        <taxon>Pseudomonadati</taxon>
        <taxon>Pseudomonadota</taxon>
        <taxon>Betaproteobacteria</taxon>
        <taxon>Burkholderiales</taxon>
        <taxon>Thiomonas</taxon>
    </lineage>
</organism>
<feature type="chain" id="PRO_5005505248" evidence="8">
    <location>
        <begin position="29"/>
        <end position="130"/>
    </location>
</feature>
<keyword evidence="3 6" id="KW-0479">Metal-binding</keyword>
<accession>A0A0K6I5B7</accession>
<keyword evidence="8" id="KW-0732">Signal</keyword>
<evidence type="ECO:0000259" key="9">
    <source>
        <dbReference type="PROSITE" id="PS51007"/>
    </source>
</evidence>
<dbReference type="GO" id="GO:0009055">
    <property type="term" value="F:electron transfer activity"/>
    <property type="evidence" value="ECO:0007669"/>
    <property type="project" value="InterPro"/>
</dbReference>
<gene>
    <name evidence="10" type="ORF">Ga0061069_107122</name>
</gene>
<evidence type="ECO:0000256" key="6">
    <source>
        <dbReference type="PROSITE-ProRule" id="PRU00433"/>
    </source>
</evidence>
<protein>
    <submittedName>
        <fullName evidence="10">Cytochrome c</fullName>
    </submittedName>
</protein>
<evidence type="ECO:0000256" key="5">
    <source>
        <dbReference type="ARBA" id="ARBA00023004"/>
    </source>
</evidence>
<evidence type="ECO:0000256" key="3">
    <source>
        <dbReference type="ARBA" id="ARBA00022723"/>
    </source>
</evidence>
<evidence type="ECO:0000256" key="7">
    <source>
        <dbReference type="SAM" id="MobiDB-lite"/>
    </source>
</evidence>
<reference evidence="11" key="1">
    <citation type="submission" date="2015-08" db="EMBL/GenBank/DDBJ databases">
        <authorList>
            <person name="Varghese N."/>
        </authorList>
    </citation>
    <scope>NUCLEOTIDE SEQUENCE [LARGE SCALE GENOMIC DNA]</scope>
    <source>
        <strain evidence="11">DSM 18181</strain>
    </source>
</reference>
<feature type="signal peptide" evidence="8">
    <location>
        <begin position="1"/>
        <end position="28"/>
    </location>
</feature>
<dbReference type="RefSeq" id="WP_055451022.1">
    <property type="nucleotide sequence ID" value="NZ_CYHF01000007.1"/>
</dbReference>
<dbReference type="InterPro" id="IPR050597">
    <property type="entry name" value="Cytochrome_c_Oxidase_Subunit"/>
</dbReference>
<dbReference type="PANTHER" id="PTHR33751:SF9">
    <property type="entry name" value="CYTOCHROME C4"/>
    <property type="match status" value="1"/>
</dbReference>
<evidence type="ECO:0000256" key="4">
    <source>
        <dbReference type="ARBA" id="ARBA00022982"/>
    </source>
</evidence>
<keyword evidence="1" id="KW-0813">Transport</keyword>
<evidence type="ECO:0000313" key="10">
    <source>
        <dbReference type="EMBL" id="CUA98487.1"/>
    </source>
</evidence>
<dbReference type="GO" id="GO:0046872">
    <property type="term" value="F:metal ion binding"/>
    <property type="evidence" value="ECO:0007669"/>
    <property type="project" value="UniProtKB-KW"/>
</dbReference>
<dbReference type="GO" id="GO:0020037">
    <property type="term" value="F:heme binding"/>
    <property type="evidence" value="ECO:0007669"/>
    <property type="project" value="InterPro"/>
</dbReference>
<keyword evidence="5 6" id="KW-0408">Iron</keyword>
<dbReference type="STRING" id="339866.GCA_001418255_02161"/>
<dbReference type="EMBL" id="CYHF01000007">
    <property type="protein sequence ID" value="CUA98487.1"/>
    <property type="molecule type" value="Genomic_DNA"/>
</dbReference>